<accession>A0A1F7JA36</accession>
<dbReference type="Proteomes" id="UP000178857">
    <property type="component" value="Unassembled WGS sequence"/>
</dbReference>
<comment type="caution">
    <text evidence="1">The sequence shown here is derived from an EMBL/GenBank/DDBJ whole genome shotgun (WGS) entry which is preliminary data.</text>
</comment>
<evidence type="ECO:0000313" key="2">
    <source>
        <dbReference type="Proteomes" id="UP000178857"/>
    </source>
</evidence>
<reference evidence="1 2" key="1">
    <citation type="journal article" date="2016" name="Nat. Commun.">
        <title>Thousands of microbial genomes shed light on interconnected biogeochemical processes in an aquifer system.</title>
        <authorList>
            <person name="Anantharaman K."/>
            <person name="Brown C.T."/>
            <person name="Hug L.A."/>
            <person name="Sharon I."/>
            <person name="Castelle C.J."/>
            <person name="Probst A.J."/>
            <person name="Thomas B.C."/>
            <person name="Singh A."/>
            <person name="Wilkins M.J."/>
            <person name="Karaoz U."/>
            <person name="Brodie E.L."/>
            <person name="Williams K.H."/>
            <person name="Hubbard S.S."/>
            <person name="Banfield J.F."/>
        </authorList>
    </citation>
    <scope>NUCLEOTIDE SEQUENCE [LARGE SCALE GENOMIC DNA]</scope>
</reference>
<proteinExistence type="predicted"/>
<dbReference type="EMBL" id="MGAT01000023">
    <property type="protein sequence ID" value="OGK52464.1"/>
    <property type="molecule type" value="Genomic_DNA"/>
</dbReference>
<sequence length="76" mass="8950">MSNIYKSRKVDALANIYRASYCWAKNDRKTGLSFIKKSFSFLDDNNKKLIDSILKGQDNKIIAEKLCDFYVRMRTF</sequence>
<dbReference type="AlphaFoldDB" id="A0A1F7JA36"/>
<protein>
    <submittedName>
        <fullName evidence="1">Uncharacterized protein</fullName>
    </submittedName>
</protein>
<dbReference type="STRING" id="1802069.A2970_00105"/>
<name>A0A1F7JA36_9BACT</name>
<organism evidence="1 2">
    <name type="scientific">Candidatus Roizmanbacteria bacterium RIFCSPLOWO2_01_FULL_44_13</name>
    <dbReference type="NCBI Taxonomy" id="1802069"/>
    <lineage>
        <taxon>Bacteria</taxon>
        <taxon>Candidatus Roizmaniibacteriota</taxon>
    </lineage>
</organism>
<gene>
    <name evidence="1" type="ORF">A2970_00105</name>
</gene>
<evidence type="ECO:0000313" key="1">
    <source>
        <dbReference type="EMBL" id="OGK52464.1"/>
    </source>
</evidence>